<comment type="caution">
    <text evidence="1">The sequence shown here is derived from an EMBL/GenBank/DDBJ whole genome shotgun (WGS) entry which is preliminary data.</text>
</comment>
<evidence type="ECO:0000313" key="1">
    <source>
        <dbReference type="EMBL" id="KAG7099873.1"/>
    </source>
</evidence>
<dbReference type="Proteomes" id="UP001049176">
    <property type="component" value="Chromosome 1"/>
</dbReference>
<dbReference type="KEGG" id="more:E1B28_001676"/>
<reference evidence="1" key="1">
    <citation type="journal article" date="2021" name="Genome Biol. Evol.">
        <title>The assembled and annotated genome of the fairy-ring fungus Marasmius oreades.</title>
        <authorList>
            <person name="Hiltunen M."/>
            <person name="Ament-Velasquez S.L."/>
            <person name="Johannesson H."/>
        </authorList>
    </citation>
    <scope>NUCLEOTIDE SEQUENCE</scope>
    <source>
        <strain evidence="1">03SP1</strain>
    </source>
</reference>
<dbReference type="EMBL" id="CM032181">
    <property type="protein sequence ID" value="KAG7099873.1"/>
    <property type="molecule type" value="Genomic_DNA"/>
</dbReference>
<gene>
    <name evidence="1" type="ORF">E1B28_001676</name>
</gene>
<accession>A0A9P7V413</accession>
<evidence type="ECO:0000313" key="2">
    <source>
        <dbReference type="Proteomes" id="UP001049176"/>
    </source>
</evidence>
<proteinExistence type="predicted"/>
<protein>
    <submittedName>
        <fullName evidence="1">Uncharacterized protein</fullName>
    </submittedName>
</protein>
<sequence>MDSEEAQSNPNADLVVENDDSEVSVLAEVVENYTSYETAVKAATNWIIYNKSKPGPHDKPLPIKLEFPFQLYPSKANKPPGINGKIVGIGIKKTITSRPIDLIRLDYDPTKGFHFNVFGLNRERTWRDDAKKLAATFPVQTTDPDAKLLELVQPLQLTTAERLWDAWKNGRQP</sequence>
<dbReference type="GeneID" id="66070752"/>
<organism evidence="1 2">
    <name type="scientific">Marasmius oreades</name>
    <name type="common">fairy-ring Marasmius</name>
    <dbReference type="NCBI Taxonomy" id="181124"/>
    <lineage>
        <taxon>Eukaryota</taxon>
        <taxon>Fungi</taxon>
        <taxon>Dikarya</taxon>
        <taxon>Basidiomycota</taxon>
        <taxon>Agaricomycotina</taxon>
        <taxon>Agaricomycetes</taxon>
        <taxon>Agaricomycetidae</taxon>
        <taxon>Agaricales</taxon>
        <taxon>Marasmiineae</taxon>
        <taxon>Marasmiaceae</taxon>
        <taxon>Marasmius</taxon>
    </lineage>
</organism>
<dbReference type="RefSeq" id="XP_043016343.1">
    <property type="nucleotide sequence ID" value="XM_043147630.1"/>
</dbReference>
<dbReference type="AlphaFoldDB" id="A0A9P7V413"/>
<dbReference type="OrthoDB" id="3136880at2759"/>
<keyword evidence="2" id="KW-1185">Reference proteome</keyword>
<name>A0A9P7V413_9AGAR</name>